<protein>
    <recommendedName>
        <fullName evidence="3">ABC-type uncharacterized transport system domain-containing protein</fullName>
    </recommendedName>
</protein>
<dbReference type="Pfam" id="PF09822">
    <property type="entry name" value="ABC_transp_aux"/>
    <property type="match status" value="1"/>
</dbReference>
<proteinExistence type="predicted"/>
<gene>
    <name evidence="4" type="ORF">E6H03_00355</name>
</gene>
<feature type="transmembrane region" description="Helical" evidence="2">
    <location>
        <begin position="402"/>
        <end position="424"/>
    </location>
</feature>
<keyword evidence="2" id="KW-0472">Membrane</keyword>
<keyword evidence="2" id="KW-1133">Transmembrane helix</keyword>
<evidence type="ECO:0000313" key="4">
    <source>
        <dbReference type="EMBL" id="TMI85432.1"/>
    </source>
</evidence>
<reference evidence="4 5" key="1">
    <citation type="journal article" date="2019" name="Nat. Microbiol.">
        <title>Mediterranean grassland soil C-N compound turnover is dependent on rainfall and depth, and is mediated by genomically divergent microorganisms.</title>
        <authorList>
            <person name="Diamond S."/>
            <person name="Andeer P.F."/>
            <person name="Li Z."/>
            <person name="Crits-Christoph A."/>
            <person name="Burstein D."/>
            <person name="Anantharaman K."/>
            <person name="Lane K.R."/>
            <person name="Thomas B.C."/>
            <person name="Pan C."/>
            <person name="Northen T.R."/>
            <person name="Banfield J.F."/>
        </authorList>
    </citation>
    <scope>NUCLEOTIDE SEQUENCE [LARGE SCALE GENOMIC DNA]</scope>
    <source>
        <strain evidence="4">NP_6</strain>
    </source>
</reference>
<sequence length="429" mass="46062">MLRSLPGPIEVVAFPSFSPETSQVQRYRRVLGTYQYYSKNFQFRLVDPDRNPAEAQKFKIASYGQIVLNRGKASYTVDSESEEQLTNGLLHLLETAKKTVYVLQGEGEIPLDDFTRNGMGTVKQALVSKGFDVRPLLLVQTRRVPEDAAAVVVPSPTRDLLPQGRDALAQYYQSGGKLLILVDPQTPAGFRAWLEPTFHVGAPGGIVVDPVSRLSDPRIPAVTQYPFNDITQNFNLVTAFPLSTPLVPQPRPTGVTITPVVKASDASYVKVNLESENLKFEPGTDVKGPAILAVEVTPVPGAASTPPAPAPKAAPAPKTPGTASAAQGAKPAQAGKPEAPKGTAVLFGNSGFIRNSSLGVPGNRDLFMSAVAWLTQSGNLVSISPRTSPFDAFILGGNQVRYIFFESVVFVPLLLLALGGLVYVRRKSL</sequence>
<dbReference type="InterPro" id="IPR019196">
    <property type="entry name" value="ABC_transp_unknown"/>
</dbReference>
<accession>A0A537JQ47</accession>
<feature type="domain" description="ABC-type uncharacterised transport system" evidence="3">
    <location>
        <begin position="97"/>
        <end position="184"/>
    </location>
</feature>
<feature type="compositionally biased region" description="Pro residues" evidence="1">
    <location>
        <begin position="306"/>
        <end position="318"/>
    </location>
</feature>
<evidence type="ECO:0000313" key="5">
    <source>
        <dbReference type="Proteomes" id="UP000318093"/>
    </source>
</evidence>
<dbReference type="Proteomes" id="UP000318093">
    <property type="component" value="Unassembled WGS sequence"/>
</dbReference>
<comment type="caution">
    <text evidence="4">The sequence shown here is derived from an EMBL/GenBank/DDBJ whole genome shotgun (WGS) entry which is preliminary data.</text>
</comment>
<feature type="compositionally biased region" description="Low complexity" evidence="1">
    <location>
        <begin position="319"/>
        <end position="337"/>
    </location>
</feature>
<dbReference type="EMBL" id="VBAN01000010">
    <property type="protein sequence ID" value="TMI85432.1"/>
    <property type="molecule type" value="Genomic_DNA"/>
</dbReference>
<organism evidence="4 5">
    <name type="scientific">Candidatus Segetimicrobium genomatis</name>
    <dbReference type="NCBI Taxonomy" id="2569760"/>
    <lineage>
        <taxon>Bacteria</taxon>
        <taxon>Bacillati</taxon>
        <taxon>Candidatus Sysuimicrobiota</taxon>
        <taxon>Candidatus Sysuimicrobiia</taxon>
        <taxon>Candidatus Sysuimicrobiales</taxon>
        <taxon>Candidatus Segetimicrobiaceae</taxon>
        <taxon>Candidatus Segetimicrobium</taxon>
    </lineage>
</organism>
<dbReference type="SUPFAM" id="SSF52317">
    <property type="entry name" value="Class I glutamine amidotransferase-like"/>
    <property type="match status" value="1"/>
</dbReference>
<evidence type="ECO:0000256" key="1">
    <source>
        <dbReference type="SAM" id="MobiDB-lite"/>
    </source>
</evidence>
<dbReference type="InterPro" id="IPR029062">
    <property type="entry name" value="Class_I_gatase-like"/>
</dbReference>
<keyword evidence="2" id="KW-0812">Transmembrane</keyword>
<name>A0A537JQ47_9BACT</name>
<evidence type="ECO:0000256" key="2">
    <source>
        <dbReference type="SAM" id="Phobius"/>
    </source>
</evidence>
<evidence type="ECO:0000259" key="3">
    <source>
        <dbReference type="Pfam" id="PF09822"/>
    </source>
</evidence>
<dbReference type="AlphaFoldDB" id="A0A537JQ47"/>
<feature type="region of interest" description="Disordered" evidence="1">
    <location>
        <begin position="302"/>
        <end position="340"/>
    </location>
</feature>